<proteinExistence type="predicted"/>
<name>A0A412VJI6_PHOVU</name>
<evidence type="ECO:0000313" key="2">
    <source>
        <dbReference type="Proteomes" id="UP000285379"/>
    </source>
</evidence>
<comment type="caution">
    <text evidence="1">The sequence shown here is derived from an EMBL/GenBank/DDBJ whole genome shotgun (WGS) entry which is preliminary data.</text>
</comment>
<dbReference type="EMBL" id="QRYT01000037">
    <property type="protein sequence ID" value="RGV06644.1"/>
    <property type="molecule type" value="Genomic_DNA"/>
</dbReference>
<protein>
    <submittedName>
        <fullName evidence="1">Uncharacterized protein</fullName>
    </submittedName>
</protein>
<accession>A0A412VJI6</accession>
<reference evidence="1 2" key="1">
    <citation type="submission" date="2018-08" db="EMBL/GenBank/DDBJ databases">
        <title>A genome reference for cultivated species of the human gut microbiota.</title>
        <authorList>
            <person name="Zou Y."/>
            <person name="Xue W."/>
            <person name="Luo G."/>
        </authorList>
    </citation>
    <scope>NUCLEOTIDE SEQUENCE [LARGE SCALE GENOMIC DNA]</scope>
    <source>
        <strain evidence="1 2">AF14-8</strain>
    </source>
</reference>
<organism evidence="1 2">
    <name type="scientific">Phocaeicola vulgatus</name>
    <name type="common">Bacteroides vulgatus</name>
    <dbReference type="NCBI Taxonomy" id="821"/>
    <lineage>
        <taxon>Bacteria</taxon>
        <taxon>Pseudomonadati</taxon>
        <taxon>Bacteroidota</taxon>
        <taxon>Bacteroidia</taxon>
        <taxon>Bacteroidales</taxon>
        <taxon>Bacteroidaceae</taxon>
        <taxon>Phocaeicola</taxon>
    </lineage>
</organism>
<dbReference type="RefSeq" id="WP_117866510.1">
    <property type="nucleotide sequence ID" value="NZ_QRYT01000037.1"/>
</dbReference>
<sequence length="146" mass="16849">MTKNEIDQLFNQGDRIIYIFNEKNEIVRPHIAHNQLSGIAEDKITCEPIYPKIPPARPNGYTIKIDGKEAFTFYYIQPNHPEKEKTTMYRYRADVFFQSKGYSLIVETDFPVVGDTIRPFVALAMKTNYDIDISNGILQILQVTSV</sequence>
<evidence type="ECO:0000313" key="1">
    <source>
        <dbReference type="EMBL" id="RGV06644.1"/>
    </source>
</evidence>
<dbReference type="AlphaFoldDB" id="A0A412VJI6"/>
<gene>
    <name evidence="1" type="ORF">DWW27_14930</name>
</gene>
<dbReference type="Proteomes" id="UP000285379">
    <property type="component" value="Unassembled WGS sequence"/>
</dbReference>